<dbReference type="SUPFAM" id="SSF81383">
    <property type="entry name" value="F-box domain"/>
    <property type="match status" value="1"/>
</dbReference>
<feature type="domain" description="F-box" evidence="1">
    <location>
        <begin position="2"/>
        <end position="47"/>
    </location>
</feature>
<dbReference type="PANTHER" id="PTHR31672:SF2">
    <property type="entry name" value="F-BOX DOMAIN-CONTAINING PROTEIN"/>
    <property type="match status" value="1"/>
</dbReference>
<evidence type="ECO:0000313" key="3">
    <source>
        <dbReference type="Proteomes" id="UP000822688"/>
    </source>
</evidence>
<dbReference type="InterPro" id="IPR036047">
    <property type="entry name" value="F-box-like_dom_sf"/>
</dbReference>
<dbReference type="Pfam" id="PF00646">
    <property type="entry name" value="F-box"/>
    <property type="match status" value="1"/>
</dbReference>
<dbReference type="InterPro" id="IPR050796">
    <property type="entry name" value="SCF_F-box_component"/>
</dbReference>
<comment type="caution">
    <text evidence="2">The sequence shown here is derived from an EMBL/GenBank/DDBJ whole genome shotgun (WGS) entry which is preliminary data.</text>
</comment>
<dbReference type="InterPro" id="IPR001810">
    <property type="entry name" value="F-box_dom"/>
</dbReference>
<dbReference type="EMBL" id="CM026421">
    <property type="protein sequence ID" value="KAG0591412.1"/>
    <property type="molecule type" value="Genomic_DNA"/>
</dbReference>
<dbReference type="Proteomes" id="UP000822688">
    <property type="component" value="Chromosome 1"/>
</dbReference>
<dbReference type="SMART" id="SM00256">
    <property type="entry name" value="FBOX"/>
    <property type="match status" value="1"/>
</dbReference>
<sequence length="410" mass="47180">MATRGKDLPPEVLEKVLACLPVQDLCRFRVVCKAWNHLMSEPGFASLCALAPRQASYVLITPKIVDLDLTKETDLEILDVAEKRFYSLCHPLFHSNSFRSDTDSDCQGDMFMKRKWRLTLAADKGLVYLLWISIGRRREWHIVCNPFSKSFHTIPKPVFQIGYNRESIVVMTVDNVTQSYRIVMLEERDNITRPVDIYLYDSTTLKWRKLCGFPEFGYCAYSGTFLNGVFYVLFMNFVSVPWYPTLYSCNLENGAWSHIDVELPRPSHPQDKSQLVVALGRLFIVEYTGIPRDYSTAWELNRKPKKHVIKVGISEILLAEKEVNIWRMAELRKYSKYPRKVVDEPRLMDHPPVAVGCGGLIVISSKFGPCVAWDLLKNRWLDLPTNTNHIAGNQGMYAGLVHLDMREMTS</sequence>
<organism evidence="2 3">
    <name type="scientific">Ceratodon purpureus</name>
    <name type="common">Fire moss</name>
    <name type="synonym">Dicranum purpureum</name>
    <dbReference type="NCBI Taxonomy" id="3225"/>
    <lineage>
        <taxon>Eukaryota</taxon>
        <taxon>Viridiplantae</taxon>
        <taxon>Streptophyta</taxon>
        <taxon>Embryophyta</taxon>
        <taxon>Bryophyta</taxon>
        <taxon>Bryophytina</taxon>
        <taxon>Bryopsida</taxon>
        <taxon>Dicranidae</taxon>
        <taxon>Pseudoditrichales</taxon>
        <taxon>Ditrichaceae</taxon>
        <taxon>Ceratodon</taxon>
    </lineage>
</organism>
<dbReference type="Gene3D" id="2.120.10.80">
    <property type="entry name" value="Kelch-type beta propeller"/>
    <property type="match status" value="1"/>
</dbReference>
<dbReference type="AlphaFoldDB" id="A0A8T0J865"/>
<dbReference type="PANTHER" id="PTHR31672">
    <property type="entry name" value="BNACNNG10540D PROTEIN"/>
    <property type="match status" value="1"/>
</dbReference>
<protein>
    <recommendedName>
        <fullName evidence="1">F-box domain-containing protein</fullName>
    </recommendedName>
</protein>
<gene>
    <name evidence="2" type="ORF">KC19_1G174000</name>
</gene>
<dbReference type="InterPro" id="IPR015915">
    <property type="entry name" value="Kelch-typ_b-propeller"/>
</dbReference>
<dbReference type="PROSITE" id="PS50181">
    <property type="entry name" value="FBOX"/>
    <property type="match status" value="1"/>
</dbReference>
<evidence type="ECO:0000259" key="1">
    <source>
        <dbReference type="PROSITE" id="PS50181"/>
    </source>
</evidence>
<dbReference type="InterPro" id="IPR013187">
    <property type="entry name" value="F-box-assoc_dom_typ3"/>
</dbReference>
<dbReference type="Pfam" id="PF08268">
    <property type="entry name" value="FBA_3"/>
    <property type="match status" value="1"/>
</dbReference>
<name>A0A8T0J865_CERPU</name>
<dbReference type="Gene3D" id="1.20.1280.50">
    <property type="match status" value="1"/>
</dbReference>
<accession>A0A8T0J865</accession>
<dbReference type="SUPFAM" id="SSF117281">
    <property type="entry name" value="Kelch motif"/>
    <property type="match status" value="1"/>
</dbReference>
<evidence type="ECO:0000313" key="2">
    <source>
        <dbReference type="EMBL" id="KAG0591412.1"/>
    </source>
</evidence>
<keyword evidence="3" id="KW-1185">Reference proteome</keyword>
<reference evidence="2" key="1">
    <citation type="submission" date="2020-06" db="EMBL/GenBank/DDBJ databases">
        <title>WGS assembly of Ceratodon purpureus strain R40.</title>
        <authorList>
            <person name="Carey S.B."/>
            <person name="Jenkins J."/>
            <person name="Shu S."/>
            <person name="Lovell J.T."/>
            <person name="Sreedasyam A."/>
            <person name="Maumus F."/>
            <person name="Tiley G.P."/>
            <person name="Fernandez-Pozo N."/>
            <person name="Barry K."/>
            <person name="Chen C."/>
            <person name="Wang M."/>
            <person name="Lipzen A."/>
            <person name="Daum C."/>
            <person name="Saski C.A."/>
            <person name="Payton A.C."/>
            <person name="Mcbreen J.C."/>
            <person name="Conrad R.E."/>
            <person name="Kollar L.M."/>
            <person name="Olsson S."/>
            <person name="Huttunen S."/>
            <person name="Landis J.B."/>
            <person name="Wickett N.J."/>
            <person name="Johnson M.G."/>
            <person name="Rensing S.A."/>
            <person name="Grimwood J."/>
            <person name="Schmutz J."/>
            <person name="Mcdaniel S.F."/>
        </authorList>
    </citation>
    <scope>NUCLEOTIDE SEQUENCE</scope>
    <source>
        <strain evidence="2">R40</strain>
    </source>
</reference>
<proteinExistence type="predicted"/>
<dbReference type="CDD" id="cd22157">
    <property type="entry name" value="F-box_AtFBW1-like"/>
    <property type="match status" value="1"/>
</dbReference>